<keyword evidence="6 7" id="KW-0472">Membrane</keyword>
<proteinExistence type="inferred from homology"/>
<evidence type="ECO:0000313" key="8">
    <source>
        <dbReference type="EMBL" id="OAE32683.1"/>
    </source>
</evidence>
<name>A0A176WJ47_MARPO</name>
<comment type="similarity">
    <text evidence="7">Belongs to the PGAP3 family.</text>
</comment>
<keyword evidence="7" id="KW-0333">Golgi apparatus</keyword>
<organism evidence="8 9">
    <name type="scientific">Marchantia polymorpha subsp. ruderalis</name>
    <dbReference type="NCBI Taxonomy" id="1480154"/>
    <lineage>
        <taxon>Eukaryota</taxon>
        <taxon>Viridiplantae</taxon>
        <taxon>Streptophyta</taxon>
        <taxon>Embryophyta</taxon>
        <taxon>Marchantiophyta</taxon>
        <taxon>Marchantiopsida</taxon>
        <taxon>Marchantiidae</taxon>
        <taxon>Marchantiales</taxon>
        <taxon>Marchantiaceae</taxon>
        <taxon>Marchantia</taxon>
    </lineage>
</organism>
<dbReference type="PANTHER" id="PTHR13148:SF0">
    <property type="entry name" value="POST-GPI ATTACHMENT TO PROTEINS FACTOR 3"/>
    <property type="match status" value="1"/>
</dbReference>
<comment type="subcellular location">
    <subcellularLocation>
        <location evidence="1">Endomembrane system</location>
        <topology evidence="1">Multi-pass membrane protein</topology>
    </subcellularLocation>
    <subcellularLocation>
        <location evidence="7">Golgi apparatus membrane</location>
        <topology evidence="7">Multi-pass membrane protein</topology>
    </subcellularLocation>
</comment>
<comment type="caution">
    <text evidence="8">The sequence shown here is derived from an EMBL/GenBank/DDBJ whole genome shotgun (WGS) entry which is preliminary data.</text>
</comment>
<evidence type="ECO:0000313" key="9">
    <source>
        <dbReference type="Proteomes" id="UP000077202"/>
    </source>
</evidence>
<feature type="transmembrane region" description="Helical" evidence="7">
    <location>
        <begin position="304"/>
        <end position="324"/>
    </location>
</feature>
<keyword evidence="4 7" id="KW-0732">Signal</keyword>
<evidence type="ECO:0000256" key="6">
    <source>
        <dbReference type="ARBA" id="ARBA00023136"/>
    </source>
</evidence>
<dbReference type="Pfam" id="PF04080">
    <property type="entry name" value="Per1"/>
    <property type="match status" value="1"/>
</dbReference>
<feature type="transmembrane region" description="Helical" evidence="7">
    <location>
        <begin position="336"/>
        <end position="359"/>
    </location>
</feature>
<dbReference type="GO" id="GO:0006506">
    <property type="term" value="P:GPI anchor biosynthetic process"/>
    <property type="evidence" value="ECO:0007669"/>
    <property type="project" value="UniProtKB-KW"/>
</dbReference>
<keyword evidence="3 7" id="KW-0812">Transmembrane</keyword>
<gene>
    <name evidence="8" type="ORF">AXG93_4085s1040</name>
</gene>
<feature type="signal peptide" evidence="7">
    <location>
        <begin position="1"/>
        <end position="21"/>
    </location>
</feature>
<reference evidence="8" key="1">
    <citation type="submission" date="2016-03" db="EMBL/GenBank/DDBJ databases">
        <title>Mechanisms controlling the formation of the plant cell surface in tip-growing cells are functionally conserved among land plants.</title>
        <authorList>
            <person name="Honkanen S."/>
            <person name="Jones V.A."/>
            <person name="Morieri G."/>
            <person name="Champion C."/>
            <person name="Hetherington A.J."/>
            <person name="Kelly S."/>
            <person name="Saint-Marcoux D."/>
            <person name="Proust H."/>
            <person name="Prescott H."/>
            <person name="Dolan L."/>
        </authorList>
    </citation>
    <scope>NUCLEOTIDE SEQUENCE [LARGE SCALE GENOMIC DNA]</scope>
    <source>
        <tissue evidence="8">Whole gametophyte</tissue>
    </source>
</reference>
<feature type="transmembrane region" description="Helical" evidence="7">
    <location>
        <begin position="146"/>
        <end position="166"/>
    </location>
</feature>
<dbReference type="EMBL" id="LVLJ01000748">
    <property type="protein sequence ID" value="OAE32683.1"/>
    <property type="molecule type" value="Genomic_DNA"/>
</dbReference>
<evidence type="ECO:0000256" key="3">
    <source>
        <dbReference type="ARBA" id="ARBA00022692"/>
    </source>
</evidence>
<protein>
    <recommendedName>
        <fullName evidence="7">Post-GPI attachment to proteins factor 3</fullName>
    </recommendedName>
</protein>
<accession>A0A176WJ47</accession>
<feature type="transmembrane region" description="Helical" evidence="7">
    <location>
        <begin position="221"/>
        <end position="238"/>
    </location>
</feature>
<dbReference type="InterPro" id="IPR007217">
    <property type="entry name" value="Per1-like"/>
</dbReference>
<dbReference type="GO" id="GO:0016788">
    <property type="term" value="F:hydrolase activity, acting on ester bonds"/>
    <property type="evidence" value="ECO:0007669"/>
    <property type="project" value="TreeGrafter"/>
</dbReference>
<keyword evidence="2 7" id="KW-0337">GPI-anchor biosynthesis</keyword>
<evidence type="ECO:0000256" key="1">
    <source>
        <dbReference type="ARBA" id="ARBA00004127"/>
    </source>
</evidence>
<dbReference type="PANTHER" id="PTHR13148">
    <property type="entry name" value="PER1-RELATED"/>
    <property type="match status" value="1"/>
</dbReference>
<sequence length="378" mass="42630">MDAGRLWHLLLLLIFATGASANWHDSRFRSCLSTCETIGCVGKSCLPSCTYLNATAAGDDSQQDVTSPPLSRKWQTWICKTECDYHCTLSKETEEAGFSQEAIGYRDDWCLARSVDHHEESKKLYSHLLKTGLTRGFTLATVNEPASAAFCVLNILGNIIGLFAFFQSRQYSLPKRQSACAPYPYSSLWTGFGLLSILYWISRCMLHSRKMAVDKHLESSFEILLSMYALCLAIMRVGKMKTEASRVIVAAPTLAFLYTHLMYINYCVYDYGLNMQLCLGLALVQYQIWISWVSVVKHPGRYQLGLSAITASLVVFLRLSVMNAKWPFFNGETEALWIASTLPLTFIWWSFAITDATYLTTLRSDKKATTESESKKDL</sequence>
<feature type="transmembrane region" description="Helical" evidence="7">
    <location>
        <begin position="247"/>
        <end position="266"/>
    </location>
</feature>
<keyword evidence="9" id="KW-1185">Reference proteome</keyword>
<feature type="chain" id="PRO_5016479329" description="Post-GPI attachment to proteins factor 3" evidence="7">
    <location>
        <begin position="22"/>
        <end position="378"/>
    </location>
</feature>
<dbReference type="AlphaFoldDB" id="A0A176WJ47"/>
<feature type="transmembrane region" description="Helical" evidence="7">
    <location>
        <begin position="272"/>
        <end position="292"/>
    </location>
</feature>
<keyword evidence="5 7" id="KW-1133">Transmembrane helix</keyword>
<dbReference type="GO" id="GO:0005789">
    <property type="term" value="C:endoplasmic reticulum membrane"/>
    <property type="evidence" value="ECO:0007669"/>
    <property type="project" value="TreeGrafter"/>
</dbReference>
<feature type="transmembrane region" description="Helical" evidence="7">
    <location>
        <begin position="178"/>
        <end position="201"/>
    </location>
</feature>
<evidence type="ECO:0000256" key="7">
    <source>
        <dbReference type="RuleBase" id="RU365066"/>
    </source>
</evidence>
<evidence type="ECO:0000256" key="4">
    <source>
        <dbReference type="ARBA" id="ARBA00022729"/>
    </source>
</evidence>
<dbReference type="GO" id="GO:0000139">
    <property type="term" value="C:Golgi membrane"/>
    <property type="evidence" value="ECO:0007669"/>
    <property type="project" value="UniProtKB-SubCell"/>
</dbReference>
<comment type="function">
    <text evidence="7">Involved in the lipid remodeling steps of GPI-anchor maturation.</text>
</comment>
<evidence type="ECO:0000256" key="2">
    <source>
        <dbReference type="ARBA" id="ARBA00022502"/>
    </source>
</evidence>
<evidence type="ECO:0000256" key="5">
    <source>
        <dbReference type="ARBA" id="ARBA00022989"/>
    </source>
</evidence>
<dbReference type="Proteomes" id="UP000077202">
    <property type="component" value="Unassembled WGS sequence"/>
</dbReference>